<dbReference type="InterPro" id="IPR011108">
    <property type="entry name" value="RMMBL"/>
</dbReference>
<evidence type="ECO:0000259" key="3">
    <source>
        <dbReference type="SMART" id="SM01027"/>
    </source>
</evidence>
<dbReference type="EMBL" id="BDCR01000003">
    <property type="protein sequence ID" value="GAT62790.1"/>
    <property type="molecule type" value="Genomic_DNA"/>
</dbReference>
<evidence type="ECO:0000313" key="5">
    <source>
        <dbReference type="Proteomes" id="UP000076586"/>
    </source>
</evidence>
<dbReference type="SMART" id="SM01027">
    <property type="entry name" value="Beta-Casp"/>
    <property type="match status" value="1"/>
</dbReference>
<dbReference type="CDD" id="cd16295">
    <property type="entry name" value="TTHA0252-CPSF-like_MBL-fold"/>
    <property type="match status" value="1"/>
</dbReference>
<dbReference type="SMART" id="SM00849">
    <property type="entry name" value="Lactamase_B"/>
    <property type="match status" value="1"/>
</dbReference>
<dbReference type="Pfam" id="PF00753">
    <property type="entry name" value="Lactamase_B"/>
    <property type="match status" value="1"/>
</dbReference>
<reference evidence="5" key="2">
    <citation type="journal article" date="2017" name="Genome Announc.">
        <title>Draft genome sequence of Paludibacter jiangxiensis NM7(T), a propionate-producing fermentative bacterium.</title>
        <authorList>
            <person name="Qiu Y.-L."/>
            <person name="Tourlousse D.M."/>
            <person name="Matsuura N."/>
            <person name="Ohashi A."/>
            <person name="Sekiguchi Y."/>
        </authorList>
    </citation>
    <scope>NUCLEOTIDE SEQUENCE [LARGE SCALE GENOMIC DNA]</scope>
    <source>
        <strain evidence="5">NM7</strain>
    </source>
</reference>
<dbReference type="InterPro" id="IPR050698">
    <property type="entry name" value="MBL"/>
</dbReference>
<dbReference type="STRING" id="681398.PJIAN_393"/>
<sequence>MRIKFIGAAREVTGSKHLITTKEGKKILLDCGMFQGKGMETDAMNRNLGFDPAEIDHIILTHAHIDHSGLIPYMYNNGFEGSVICTNATRDLCAIMLSDSGHIQELDVKWYNKKMVKKGLPTVSPIYNDKDAEACMKLFIGVANDRRFYFNDKKSHNGINVKFTNTGHMLGSSVVNLEIKEGDKIIRLAYTGDIGRPHNRIIQPPMPFPQCDYLITESTYGDRRHQADKESEEDLLRIITETCVDKGGKLIIPSFSIGRTQEIVFVLNNLYNDGRLPKIDIFVDSPLSVNATEVFRMHTECMNEHVKEVLKYDPDPFGFNTLHYIKNVDDSKKLNDYKKPCVIISSSGMMEAGRIKHHVANNIADPNNTLLIVGYCSPTSLGARIQQPGLREISIFGEMHPINAKIEKIEAFSGHGDYSEMRAFLSCQDTAQLKKTFLVHGEYKTQQIYRDFLGKEGFSNIEIPAPGEEFELS</sequence>
<gene>
    <name evidence="4" type="ORF">PJIAN_393</name>
</gene>
<reference evidence="5" key="1">
    <citation type="submission" date="2016-04" db="EMBL/GenBank/DDBJ databases">
        <title>Draft genome sequence of Paludibacter jiangxiensis strain NM7.</title>
        <authorList>
            <person name="Qiu Y."/>
            <person name="Matsuura N."/>
            <person name="Ohashi A."/>
            <person name="Tourlousse M.D."/>
            <person name="Sekiguchi Y."/>
        </authorList>
    </citation>
    <scope>NUCLEOTIDE SEQUENCE [LARGE SCALE GENOMIC DNA]</scope>
    <source>
        <strain evidence="5">NM7</strain>
    </source>
</reference>
<organism evidence="4 5">
    <name type="scientific">Paludibacter jiangxiensis</name>
    <dbReference type="NCBI Taxonomy" id="681398"/>
    <lineage>
        <taxon>Bacteria</taxon>
        <taxon>Pseudomonadati</taxon>
        <taxon>Bacteroidota</taxon>
        <taxon>Bacteroidia</taxon>
        <taxon>Bacteroidales</taxon>
        <taxon>Paludibacteraceae</taxon>
        <taxon>Paludibacter</taxon>
    </lineage>
</organism>
<dbReference type="RefSeq" id="WP_068703417.1">
    <property type="nucleotide sequence ID" value="NZ_BDCR01000003.1"/>
</dbReference>
<evidence type="ECO:0000259" key="2">
    <source>
        <dbReference type="SMART" id="SM00849"/>
    </source>
</evidence>
<dbReference type="GO" id="GO:0016787">
    <property type="term" value="F:hydrolase activity"/>
    <property type="evidence" value="ECO:0007669"/>
    <property type="project" value="UniProtKB-KW"/>
</dbReference>
<dbReference type="PANTHER" id="PTHR11203">
    <property type="entry name" value="CLEAVAGE AND POLYADENYLATION SPECIFICITY FACTOR FAMILY MEMBER"/>
    <property type="match status" value="1"/>
</dbReference>
<dbReference type="OrthoDB" id="9803916at2"/>
<dbReference type="InterPro" id="IPR036866">
    <property type="entry name" value="RibonucZ/Hydroxyglut_hydro"/>
</dbReference>
<evidence type="ECO:0000256" key="1">
    <source>
        <dbReference type="ARBA" id="ARBA00022801"/>
    </source>
</evidence>
<dbReference type="InterPro" id="IPR022712">
    <property type="entry name" value="Beta_Casp"/>
</dbReference>
<dbReference type="PANTHER" id="PTHR11203:SF37">
    <property type="entry name" value="INTEGRATOR COMPLEX SUBUNIT 11"/>
    <property type="match status" value="1"/>
</dbReference>
<dbReference type="Gene3D" id="3.60.15.10">
    <property type="entry name" value="Ribonuclease Z/Hydroxyacylglutathione hydrolase-like"/>
    <property type="match status" value="1"/>
</dbReference>
<protein>
    <submittedName>
        <fullName evidence="4">Metallo-beta-lactamase family protein</fullName>
    </submittedName>
</protein>
<feature type="domain" description="Beta-Casp" evidence="3">
    <location>
        <begin position="260"/>
        <end position="385"/>
    </location>
</feature>
<dbReference type="Proteomes" id="UP000076586">
    <property type="component" value="Unassembled WGS sequence"/>
</dbReference>
<proteinExistence type="predicted"/>
<accession>A0A170ZLD7</accession>
<dbReference type="InterPro" id="IPR001279">
    <property type="entry name" value="Metallo-B-lactamas"/>
</dbReference>
<comment type="caution">
    <text evidence="4">The sequence shown here is derived from an EMBL/GenBank/DDBJ whole genome shotgun (WGS) entry which is preliminary data.</text>
</comment>
<keyword evidence="5" id="KW-1185">Reference proteome</keyword>
<evidence type="ECO:0000313" key="4">
    <source>
        <dbReference type="EMBL" id="GAT62790.1"/>
    </source>
</evidence>
<name>A0A170ZLD7_9BACT</name>
<keyword evidence="1" id="KW-0378">Hydrolase</keyword>
<dbReference type="GO" id="GO:0004521">
    <property type="term" value="F:RNA endonuclease activity"/>
    <property type="evidence" value="ECO:0007669"/>
    <property type="project" value="TreeGrafter"/>
</dbReference>
<dbReference type="Pfam" id="PF10996">
    <property type="entry name" value="Beta-Casp"/>
    <property type="match status" value="1"/>
</dbReference>
<dbReference type="SUPFAM" id="SSF56281">
    <property type="entry name" value="Metallo-hydrolase/oxidoreductase"/>
    <property type="match status" value="1"/>
</dbReference>
<feature type="domain" description="Metallo-beta-lactamase" evidence="2">
    <location>
        <begin position="13"/>
        <end position="255"/>
    </location>
</feature>
<dbReference type="Pfam" id="PF07521">
    <property type="entry name" value="RMMBL"/>
    <property type="match status" value="1"/>
</dbReference>
<dbReference type="AlphaFoldDB" id="A0A170ZLD7"/>
<dbReference type="Gene3D" id="3.40.50.10890">
    <property type="match status" value="1"/>
</dbReference>